<evidence type="ECO:0000313" key="3">
    <source>
        <dbReference type="Proteomes" id="UP000008743"/>
    </source>
</evidence>
<keyword evidence="3" id="KW-1185">Reference proteome</keyword>
<accession>A0A0D2X4J5</accession>
<dbReference type="InParanoid" id="A0A0D2X4J5"/>
<reference evidence="3" key="1">
    <citation type="submission" date="2011-02" db="EMBL/GenBank/DDBJ databases">
        <title>The Genome Sequence of Capsaspora owczarzaki ATCC 30864.</title>
        <authorList>
            <person name="Russ C."/>
            <person name="Cuomo C."/>
            <person name="Burger G."/>
            <person name="Gray M.W."/>
            <person name="Holland P.W.H."/>
            <person name="King N."/>
            <person name="Lang F.B.F."/>
            <person name="Roger A.J."/>
            <person name="Ruiz-Trillo I."/>
            <person name="Young S.K."/>
            <person name="Zeng Q."/>
            <person name="Gargeya S."/>
            <person name="Alvarado L."/>
            <person name="Berlin A."/>
            <person name="Chapman S.B."/>
            <person name="Chen Z."/>
            <person name="Freedman E."/>
            <person name="Gellesch M."/>
            <person name="Goldberg J."/>
            <person name="Griggs A."/>
            <person name="Gujja S."/>
            <person name="Heilman E."/>
            <person name="Heiman D."/>
            <person name="Howarth C."/>
            <person name="Mehta T."/>
            <person name="Neiman D."/>
            <person name="Pearson M."/>
            <person name="Roberts A."/>
            <person name="Saif S."/>
            <person name="Shea T."/>
            <person name="Shenoy N."/>
            <person name="Sisk P."/>
            <person name="Stolte C."/>
            <person name="Sykes S."/>
            <person name="White J."/>
            <person name="Yandava C."/>
            <person name="Haas B."/>
            <person name="Nusbaum C."/>
            <person name="Birren B."/>
        </authorList>
    </citation>
    <scope>NUCLEOTIDE SEQUENCE</scope>
    <source>
        <strain evidence="3">ATCC 30864</strain>
    </source>
</reference>
<dbReference type="AlphaFoldDB" id="A0A0D2X4J5"/>
<gene>
    <name evidence="2" type="ORF">CAOG_006530</name>
</gene>
<sequence length="286" mass="32124">MGAGARRRKLKSVDPFNTKSNRALTQDEIEAKTKVNLSRKAETAIPRSVKRIMAMNDEIKRTGTYNGRHVMDEGDLPSRSKSDSPNRSHKPPAATATRTPSSNRTEPQVAKQNASLRNMKRMDGESMSDFSRRVDAAAQPQLSRSMLSSHKTREKRKEHLEKRRAKAMGHDMEMDHQGRPIREFSSMKDNVKFGEVVMQPPRLTAKPKTKVEVKKQPLLLEQILSRKAHAGDDATVTAQPTKRKDMTPAAKARLDAERERAIALYRQMRKGGNTYVAPSLPSLSMG</sequence>
<proteinExistence type="predicted"/>
<evidence type="ECO:0000313" key="2">
    <source>
        <dbReference type="EMBL" id="KJE96169.1"/>
    </source>
</evidence>
<dbReference type="GO" id="GO:0005634">
    <property type="term" value="C:nucleus"/>
    <property type="evidence" value="ECO:0007669"/>
    <property type="project" value="TreeGrafter"/>
</dbReference>
<dbReference type="RefSeq" id="XP_004345279.1">
    <property type="nucleotide sequence ID" value="XM_004345229.2"/>
</dbReference>
<dbReference type="PANTHER" id="PTHR21838">
    <property type="entry name" value="COILED-COIL DOMAIN-CONTAINING PROTEIN 137"/>
    <property type="match status" value="1"/>
</dbReference>
<feature type="compositionally biased region" description="Basic residues" evidence="1">
    <location>
        <begin position="1"/>
        <end position="10"/>
    </location>
</feature>
<feature type="compositionally biased region" description="Polar residues" evidence="1">
    <location>
        <begin position="140"/>
        <end position="149"/>
    </location>
</feature>
<name>A0A0D2X4J5_CAPO3</name>
<dbReference type="PANTHER" id="PTHR21838:SF2">
    <property type="entry name" value="COILED-COIL DOMAIN-CONTAINING PROTEIN 137"/>
    <property type="match status" value="1"/>
</dbReference>
<feature type="region of interest" description="Disordered" evidence="1">
    <location>
        <begin position="57"/>
        <end position="157"/>
    </location>
</feature>
<dbReference type="EMBL" id="KE346370">
    <property type="protein sequence ID" value="KJE96169.1"/>
    <property type="molecule type" value="Genomic_DNA"/>
</dbReference>
<dbReference type="eggNOG" id="ENOG502S3EI">
    <property type="taxonomic scope" value="Eukaryota"/>
</dbReference>
<dbReference type="InterPro" id="IPR026680">
    <property type="entry name" value="CCDC137"/>
</dbReference>
<organism evidence="2 3">
    <name type="scientific">Capsaspora owczarzaki (strain ATCC 30864)</name>
    <dbReference type="NCBI Taxonomy" id="595528"/>
    <lineage>
        <taxon>Eukaryota</taxon>
        <taxon>Filasterea</taxon>
        <taxon>Capsaspora</taxon>
    </lineage>
</organism>
<dbReference type="PhylomeDB" id="A0A0D2X4J5"/>
<dbReference type="Proteomes" id="UP000008743">
    <property type="component" value="Unassembled WGS sequence"/>
</dbReference>
<feature type="region of interest" description="Disordered" evidence="1">
    <location>
        <begin position="1"/>
        <end position="27"/>
    </location>
</feature>
<feature type="compositionally biased region" description="Polar residues" evidence="1">
    <location>
        <begin position="96"/>
        <end position="116"/>
    </location>
</feature>
<feature type="compositionally biased region" description="Polar residues" evidence="1">
    <location>
        <begin position="15"/>
        <end position="24"/>
    </location>
</feature>
<dbReference type="OrthoDB" id="5876637at2759"/>
<feature type="compositionally biased region" description="Basic and acidic residues" evidence="1">
    <location>
        <begin position="69"/>
        <end position="86"/>
    </location>
</feature>
<feature type="compositionally biased region" description="Basic and acidic residues" evidence="1">
    <location>
        <begin position="242"/>
        <end position="254"/>
    </location>
</feature>
<feature type="region of interest" description="Disordered" evidence="1">
    <location>
        <begin position="230"/>
        <end position="254"/>
    </location>
</feature>
<feature type="compositionally biased region" description="Basic and acidic residues" evidence="1">
    <location>
        <begin position="120"/>
        <end position="135"/>
    </location>
</feature>
<protein>
    <submittedName>
        <fullName evidence="2">Uncharacterized protein</fullName>
    </submittedName>
</protein>
<evidence type="ECO:0000256" key="1">
    <source>
        <dbReference type="SAM" id="MobiDB-lite"/>
    </source>
</evidence>